<dbReference type="InterPro" id="IPR051122">
    <property type="entry name" value="SDR_DHRS6-like"/>
</dbReference>
<dbReference type="InterPro" id="IPR036291">
    <property type="entry name" value="NAD(P)-bd_dom_sf"/>
</dbReference>
<dbReference type="GO" id="GO:0016491">
    <property type="term" value="F:oxidoreductase activity"/>
    <property type="evidence" value="ECO:0007669"/>
    <property type="project" value="UniProtKB-KW"/>
</dbReference>
<dbReference type="SUPFAM" id="SSF51735">
    <property type="entry name" value="NAD(P)-binding Rossmann-fold domains"/>
    <property type="match status" value="1"/>
</dbReference>
<proteinExistence type="inferred from homology"/>
<dbReference type="AlphaFoldDB" id="A0A1N6FYS3"/>
<dbReference type="PRINTS" id="PR00081">
    <property type="entry name" value="GDHRDH"/>
</dbReference>
<dbReference type="Gene3D" id="3.40.50.720">
    <property type="entry name" value="NAD(P)-binding Rossmann-like Domain"/>
    <property type="match status" value="1"/>
</dbReference>
<dbReference type="Pfam" id="PF13561">
    <property type="entry name" value="adh_short_C2"/>
    <property type="match status" value="1"/>
</dbReference>
<name>A0A1N6FYS3_9BURK</name>
<dbReference type="EMBL" id="FSRM01000001">
    <property type="protein sequence ID" value="SIO00449.1"/>
    <property type="molecule type" value="Genomic_DNA"/>
</dbReference>
<protein>
    <submittedName>
        <fullName evidence="3">NAD(P)-dependent dehydrogenase, short-chain alcohol dehydrogenase family</fullName>
    </submittedName>
</protein>
<evidence type="ECO:0000313" key="4">
    <source>
        <dbReference type="Proteomes" id="UP000184693"/>
    </source>
</evidence>
<comment type="similarity">
    <text evidence="1">Belongs to the short-chain dehydrogenases/reductases (SDR) family.</text>
</comment>
<dbReference type="PANTHER" id="PTHR43477:SF1">
    <property type="entry name" value="DIHYDROANTICAPSIN 7-DEHYDROGENASE"/>
    <property type="match status" value="1"/>
</dbReference>
<dbReference type="CDD" id="cd11731">
    <property type="entry name" value="Lin1944_like_SDR_c"/>
    <property type="match status" value="1"/>
</dbReference>
<reference evidence="3 4" key="1">
    <citation type="submission" date="2016-11" db="EMBL/GenBank/DDBJ databases">
        <authorList>
            <person name="Jaros S."/>
            <person name="Januszkiewicz K."/>
            <person name="Wedrychowicz H."/>
        </authorList>
    </citation>
    <scope>NUCLEOTIDE SEQUENCE [LARGE SCALE GENOMIC DNA]</scope>
    <source>
        <strain evidence="3 4">GAS86</strain>
    </source>
</reference>
<dbReference type="PANTHER" id="PTHR43477">
    <property type="entry name" value="DIHYDROANTICAPSIN 7-DEHYDROGENASE"/>
    <property type="match status" value="1"/>
</dbReference>
<evidence type="ECO:0000313" key="3">
    <source>
        <dbReference type="EMBL" id="SIO00449.1"/>
    </source>
</evidence>
<dbReference type="RefSeq" id="WP_074264087.1">
    <property type="nucleotide sequence ID" value="NZ_FSRM01000001.1"/>
</dbReference>
<gene>
    <name evidence="3" type="ORF">SAMN05444168_1977</name>
</gene>
<dbReference type="InterPro" id="IPR002347">
    <property type="entry name" value="SDR_fam"/>
</dbReference>
<dbReference type="Proteomes" id="UP000184693">
    <property type="component" value="Unassembled WGS sequence"/>
</dbReference>
<evidence type="ECO:0000256" key="1">
    <source>
        <dbReference type="ARBA" id="ARBA00006484"/>
    </source>
</evidence>
<dbReference type="OrthoDB" id="9806974at2"/>
<accession>A0A1N6FYS3</accession>
<keyword evidence="2" id="KW-0560">Oxidoreductase</keyword>
<evidence type="ECO:0000256" key="2">
    <source>
        <dbReference type="ARBA" id="ARBA00023002"/>
    </source>
</evidence>
<organism evidence="3 4">
    <name type="scientific">Paraburkholderia phenazinium</name>
    <dbReference type="NCBI Taxonomy" id="60549"/>
    <lineage>
        <taxon>Bacteria</taxon>
        <taxon>Pseudomonadati</taxon>
        <taxon>Pseudomonadota</taxon>
        <taxon>Betaproteobacteria</taxon>
        <taxon>Burkholderiales</taxon>
        <taxon>Burkholderiaceae</taxon>
        <taxon>Paraburkholderia</taxon>
    </lineage>
</organism>
<sequence length="247" mass="26070">MGNNQLSSITLQGSRIVIAGGTSGIGFAVAEAAAKSGAEVIIASSRPERVAAALERLPQGTRGEPLDFSDEAQVRASFARVGAFDHLVYTAGETLLLQNLAELSIEAAQRAFEVRYWGALKAVKYGAPLIRAGGSITLTSGVASSRPLPAWTIPSSILGAIESLTRTLAVELAPLRVNAVAPGVLRTALWDNMSEADREGLYDYIAEKMPVRRVGEASDVAQTYLYLMQQGFSTGQVIVVDGGHVLV</sequence>